<dbReference type="PANTHER" id="PTHR33653">
    <property type="entry name" value="RIBONUCLEASE VAPC2"/>
    <property type="match status" value="1"/>
</dbReference>
<evidence type="ECO:0000256" key="3">
    <source>
        <dbReference type="ARBA" id="ARBA00022722"/>
    </source>
</evidence>
<dbReference type="GO" id="GO:0090729">
    <property type="term" value="F:toxin activity"/>
    <property type="evidence" value="ECO:0007669"/>
    <property type="project" value="UniProtKB-KW"/>
</dbReference>
<keyword evidence="5 8" id="KW-0378">Hydrolase</keyword>
<dbReference type="OrthoDB" id="9800524at2"/>
<keyword evidence="6 8" id="KW-0460">Magnesium</keyword>
<feature type="binding site" evidence="8">
    <location>
        <position position="9"/>
    </location>
    <ligand>
        <name>Mg(2+)</name>
        <dbReference type="ChEBI" id="CHEBI:18420"/>
    </ligand>
</feature>
<dbReference type="InterPro" id="IPR022907">
    <property type="entry name" value="VapC_family"/>
</dbReference>
<comment type="similarity">
    <text evidence="7 8">Belongs to the PINc/VapC protein family.</text>
</comment>
<keyword evidence="11" id="KW-1185">Reference proteome</keyword>
<dbReference type="EC" id="3.1.-.-" evidence="8"/>
<protein>
    <recommendedName>
        <fullName evidence="8">Ribonuclease VapC</fullName>
        <shortName evidence="8">RNase VapC</shortName>
        <ecNumber evidence="8">3.1.-.-</ecNumber>
    </recommendedName>
    <alternativeName>
        <fullName evidence="8">Toxin VapC</fullName>
    </alternativeName>
</protein>
<evidence type="ECO:0000259" key="9">
    <source>
        <dbReference type="Pfam" id="PF01850"/>
    </source>
</evidence>
<dbReference type="PANTHER" id="PTHR33653:SF1">
    <property type="entry name" value="RIBONUCLEASE VAPC2"/>
    <property type="match status" value="1"/>
</dbReference>
<evidence type="ECO:0000313" key="11">
    <source>
        <dbReference type="Proteomes" id="UP000244912"/>
    </source>
</evidence>
<dbReference type="GO" id="GO:0004519">
    <property type="term" value="F:endonuclease activity"/>
    <property type="evidence" value="ECO:0007669"/>
    <property type="project" value="UniProtKB-KW"/>
</dbReference>
<proteinExistence type="inferred from homology"/>
<gene>
    <name evidence="10" type="primary">vapC_1</name>
    <name evidence="8" type="synonym">vapC</name>
    <name evidence="10" type="ORF">PAA8504_03570</name>
</gene>
<evidence type="ECO:0000256" key="1">
    <source>
        <dbReference type="ARBA" id="ARBA00001946"/>
    </source>
</evidence>
<keyword evidence="3 8" id="KW-0540">Nuclease</keyword>
<dbReference type="RefSeq" id="WP_108895454.1">
    <property type="nucleotide sequence ID" value="NZ_ONZF01000011.1"/>
</dbReference>
<keyword evidence="4 8" id="KW-0479">Metal-binding</keyword>
<evidence type="ECO:0000256" key="8">
    <source>
        <dbReference type="HAMAP-Rule" id="MF_00265"/>
    </source>
</evidence>
<evidence type="ECO:0000256" key="5">
    <source>
        <dbReference type="ARBA" id="ARBA00022801"/>
    </source>
</evidence>
<dbReference type="AlphaFoldDB" id="A0A2R8C027"/>
<accession>A0A2R8C027</accession>
<evidence type="ECO:0000256" key="7">
    <source>
        <dbReference type="ARBA" id="ARBA00038093"/>
    </source>
</evidence>
<feature type="domain" description="PIN" evidence="9">
    <location>
        <begin position="7"/>
        <end position="127"/>
    </location>
</feature>
<dbReference type="GO" id="GO:0000287">
    <property type="term" value="F:magnesium ion binding"/>
    <property type="evidence" value="ECO:0007669"/>
    <property type="project" value="UniProtKB-UniRule"/>
</dbReference>
<name>A0A2R8C027_9RHOB</name>
<organism evidence="10 11">
    <name type="scientific">Palleronia abyssalis</name>
    <dbReference type="NCBI Taxonomy" id="1501240"/>
    <lineage>
        <taxon>Bacteria</taxon>
        <taxon>Pseudomonadati</taxon>
        <taxon>Pseudomonadota</taxon>
        <taxon>Alphaproteobacteria</taxon>
        <taxon>Rhodobacterales</taxon>
        <taxon>Roseobacteraceae</taxon>
        <taxon>Palleronia</taxon>
    </lineage>
</organism>
<keyword evidence="10" id="KW-0255">Endonuclease</keyword>
<evidence type="ECO:0000256" key="2">
    <source>
        <dbReference type="ARBA" id="ARBA00022649"/>
    </source>
</evidence>
<dbReference type="Pfam" id="PF01850">
    <property type="entry name" value="PIN"/>
    <property type="match status" value="1"/>
</dbReference>
<comment type="cofactor">
    <cofactor evidence="1 8">
        <name>Mg(2+)</name>
        <dbReference type="ChEBI" id="CHEBI:18420"/>
    </cofactor>
</comment>
<evidence type="ECO:0000313" key="10">
    <source>
        <dbReference type="EMBL" id="SPJ25719.1"/>
    </source>
</evidence>
<dbReference type="InterPro" id="IPR050556">
    <property type="entry name" value="Type_II_TA_system_RNase"/>
</dbReference>
<dbReference type="EMBL" id="ONZF01000011">
    <property type="protein sequence ID" value="SPJ25719.1"/>
    <property type="molecule type" value="Genomic_DNA"/>
</dbReference>
<feature type="binding site" evidence="8">
    <location>
        <position position="105"/>
    </location>
    <ligand>
        <name>Mg(2+)</name>
        <dbReference type="ChEBI" id="CHEBI:18420"/>
    </ligand>
</feature>
<keyword evidence="2 8" id="KW-1277">Toxin-antitoxin system</keyword>
<evidence type="ECO:0000256" key="4">
    <source>
        <dbReference type="ARBA" id="ARBA00022723"/>
    </source>
</evidence>
<dbReference type="GO" id="GO:0004540">
    <property type="term" value="F:RNA nuclease activity"/>
    <property type="evidence" value="ECO:0007669"/>
    <property type="project" value="InterPro"/>
</dbReference>
<keyword evidence="8" id="KW-0800">Toxin</keyword>
<dbReference type="InterPro" id="IPR029060">
    <property type="entry name" value="PIN-like_dom_sf"/>
</dbReference>
<reference evidence="10 11" key="1">
    <citation type="submission" date="2018-03" db="EMBL/GenBank/DDBJ databases">
        <authorList>
            <person name="Keele B.F."/>
        </authorList>
    </citation>
    <scope>NUCLEOTIDE SEQUENCE [LARGE SCALE GENOMIC DNA]</scope>
    <source>
        <strain evidence="10 11">CECT 8504</strain>
    </source>
</reference>
<dbReference type="Proteomes" id="UP000244912">
    <property type="component" value="Unassembled WGS sequence"/>
</dbReference>
<evidence type="ECO:0000256" key="6">
    <source>
        <dbReference type="ARBA" id="ARBA00022842"/>
    </source>
</evidence>
<dbReference type="Gene3D" id="3.40.50.1010">
    <property type="entry name" value="5'-nuclease"/>
    <property type="match status" value="1"/>
</dbReference>
<comment type="function">
    <text evidence="8">Toxic component of a toxin-antitoxin (TA) system. An RNase.</text>
</comment>
<sequence>MPALSACFDTSALIDLLGQETPRHAAALAAFQRYKTTGMVFVTDVIFAEASIGMTSAVALRTALDELGIDRLSSDDDEALYHAGQTYLGYKRAKGEGKKDGVLPDFMIGALAQAHGLALVTFNDRDFVNRFPDLEVVVPAL</sequence>
<dbReference type="HAMAP" id="MF_00265">
    <property type="entry name" value="VapC_Nob1"/>
    <property type="match status" value="1"/>
</dbReference>
<dbReference type="InterPro" id="IPR002716">
    <property type="entry name" value="PIN_dom"/>
</dbReference>
<dbReference type="CDD" id="cd09881">
    <property type="entry name" value="PIN_VapC4-5_FitB-like"/>
    <property type="match status" value="1"/>
</dbReference>
<dbReference type="GO" id="GO:0016787">
    <property type="term" value="F:hydrolase activity"/>
    <property type="evidence" value="ECO:0007669"/>
    <property type="project" value="UniProtKB-KW"/>
</dbReference>
<dbReference type="SUPFAM" id="SSF88723">
    <property type="entry name" value="PIN domain-like"/>
    <property type="match status" value="1"/>
</dbReference>